<dbReference type="EMBL" id="CCCS020000054">
    <property type="protein sequence ID" value="CDQ11692.1"/>
    <property type="molecule type" value="Genomic_DNA"/>
</dbReference>
<accession>A0A060USU1</accession>
<geneLocation type="plasmid" evidence="3">
    <name>AFERRIp</name>
</geneLocation>
<proteinExistence type="predicted"/>
<geneLocation type="plasmid" evidence="4">
    <name>aferrip</name>
</geneLocation>
<evidence type="ECO:0000313" key="3">
    <source>
        <dbReference type="EMBL" id="SMH67820.1"/>
    </source>
</evidence>
<dbReference type="EMBL" id="LT841306">
    <property type="protein sequence ID" value="SMH67820.1"/>
    <property type="molecule type" value="Genomic_DNA"/>
</dbReference>
<keyword evidence="3" id="KW-0614">Plasmid</keyword>
<organism evidence="2">
    <name type="scientific">Acidithiobacillus ferrivorans</name>
    <dbReference type="NCBI Taxonomy" id="160808"/>
    <lineage>
        <taxon>Bacteria</taxon>
        <taxon>Pseudomonadati</taxon>
        <taxon>Pseudomonadota</taxon>
        <taxon>Acidithiobacillia</taxon>
        <taxon>Acidithiobacillales</taxon>
        <taxon>Acidithiobacillaceae</taxon>
        <taxon>Acidithiobacillus</taxon>
    </lineage>
</organism>
<feature type="region of interest" description="Disordered" evidence="1">
    <location>
        <begin position="1"/>
        <end position="25"/>
    </location>
</feature>
<name>A0A060USU1_9PROT</name>
<feature type="compositionally biased region" description="Basic and acidic residues" evidence="1">
    <location>
        <begin position="14"/>
        <end position="25"/>
    </location>
</feature>
<reference evidence="2" key="1">
    <citation type="submission" date="2014-03" db="EMBL/GenBank/DDBJ databases">
        <authorList>
            <person name="Genoscope - CEA"/>
        </authorList>
    </citation>
    <scope>NUCLEOTIDE SEQUENCE [LARGE SCALE GENOMIC DNA]</scope>
    <source>
        <strain evidence="2">CF27</strain>
    </source>
</reference>
<evidence type="ECO:0000313" key="2">
    <source>
        <dbReference type="EMBL" id="CDQ11692.1"/>
    </source>
</evidence>
<gene>
    <name evidence="2" type="ORF">AFERRI_580025</name>
    <name evidence="3" type="ORF">AFERRI_P0024</name>
</gene>
<sequence length="75" mass="8422">MPRKPIHDQPMTAAERKKAQYQREKRATIDAIGAEADAPDRALLALLRGAGKSAHQDHAAQRAWEAFGRRYGWIV</sequence>
<evidence type="ECO:0000256" key="1">
    <source>
        <dbReference type="SAM" id="MobiDB-lite"/>
    </source>
</evidence>
<keyword evidence="4" id="KW-1185">Reference proteome</keyword>
<protein>
    <submittedName>
        <fullName evidence="2">Uncharacterized protein</fullName>
    </submittedName>
</protein>
<evidence type="ECO:0000313" key="4">
    <source>
        <dbReference type="Proteomes" id="UP000193925"/>
    </source>
</evidence>
<reference evidence="2" key="2">
    <citation type="submission" date="2014-07" db="EMBL/GenBank/DDBJ databases">
        <title>Initial genome analysis of the psychrotolerant acidophile Acidithiobacillus ferrivorans CF27: insights into iron and sulfur oxidation pathways and into biofilm formation.</title>
        <authorList>
            <person name="Talla E."/>
            <person name="Hedrich S."/>
            <person name="Mangenot S."/>
            <person name="Ji B."/>
            <person name="Johnson D.B."/>
            <person name="Barbe V."/>
            <person name="Bonnefoy V."/>
        </authorList>
    </citation>
    <scope>NUCLEOTIDE SEQUENCE [LARGE SCALE GENOMIC DNA]</scope>
    <source>
        <strain evidence="2">CF27</strain>
    </source>
</reference>
<dbReference type="RefSeq" id="WP_085537922.1">
    <property type="nucleotide sequence ID" value="NZ_CCCS020000054.1"/>
</dbReference>
<dbReference type="AlphaFoldDB" id="A0A060USU1"/>
<dbReference type="Proteomes" id="UP000193925">
    <property type="component" value="Plasmid AFERRIp"/>
</dbReference>
<reference evidence="3 4" key="3">
    <citation type="submission" date="2017-03" db="EMBL/GenBank/DDBJ databases">
        <authorList>
            <person name="Regsiter A."/>
            <person name="William W."/>
        </authorList>
    </citation>
    <scope>NUCLEOTIDE SEQUENCE [LARGE SCALE GENOMIC DNA]</scope>
    <source>
        <strain evidence="3">PRJEB5721</strain>
        <plasmid evidence="4">aferrip</plasmid>
        <plasmid evidence="3">AFERRIp</plasmid>
    </source>
</reference>